<dbReference type="STRING" id="408015.SXIM_38490"/>
<reference evidence="2" key="1">
    <citation type="submission" date="2019-08" db="EMBL/GenBank/DDBJ databases">
        <title>Complete genome sequence of a mangrove-derived Streptomyces xiamenensis.</title>
        <authorList>
            <person name="Xu J."/>
        </authorList>
    </citation>
    <scope>NUCLEOTIDE SEQUENCE</scope>
    <source>
        <strain evidence="2">318</strain>
    </source>
</reference>
<dbReference type="RefSeq" id="WP_046724751.1">
    <property type="nucleotide sequence ID" value="NZ_CP009922.3"/>
</dbReference>
<dbReference type="Pfam" id="PF21831">
    <property type="entry name" value="DUF6891"/>
    <property type="match status" value="1"/>
</dbReference>
<sequence length="236" mass="24801">MLGIRVRTEDGRSRDRLTAGELAALVRRIGGAGDRFVVVERLPDVPDVYVQVWHEEGGAYTLEHRDGDPERHFTTTVDAPGPVAKALTGWARSAGGWDAGLAWERLTFPQEATDGEGSQEMEDAQASPLTLAFAELEAAGITARENFACCRACGLAEIGGAGEPDARGFVFLTSEPYRDASLLYGGFDGSAQTTAAIGREVVAGLERRGLSVVWDGDPGSAITVRTPAANGAPGGA</sequence>
<feature type="domain" description="DUF6891" evidence="1">
    <location>
        <begin position="129"/>
        <end position="224"/>
    </location>
</feature>
<dbReference type="KEGG" id="sxi:SXIM_38490"/>
<evidence type="ECO:0000313" key="2">
    <source>
        <dbReference type="EMBL" id="AKG45233.1"/>
    </source>
</evidence>
<dbReference type="PATRIC" id="fig|408015.6.peg.3900"/>
<gene>
    <name evidence="2" type="ORF">SXIM_38490</name>
</gene>
<protein>
    <recommendedName>
        <fullName evidence="1">DUF6891 domain-containing protein</fullName>
    </recommendedName>
</protein>
<evidence type="ECO:0000259" key="1">
    <source>
        <dbReference type="Pfam" id="PF21831"/>
    </source>
</evidence>
<name>A0A0F7FX48_9ACTN</name>
<proteinExistence type="predicted"/>
<dbReference type="EMBL" id="CP009922">
    <property type="protein sequence ID" value="AKG45233.1"/>
    <property type="molecule type" value="Genomic_DNA"/>
</dbReference>
<organism evidence="2 3">
    <name type="scientific">Streptomyces xiamenensis</name>
    <dbReference type="NCBI Taxonomy" id="408015"/>
    <lineage>
        <taxon>Bacteria</taxon>
        <taxon>Bacillati</taxon>
        <taxon>Actinomycetota</taxon>
        <taxon>Actinomycetes</taxon>
        <taxon>Kitasatosporales</taxon>
        <taxon>Streptomycetaceae</taxon>
        <taxon>Streptomyces</taxon>
    </lineage>
</organism>
<accession>A0A0F7FX48</accession>
<keyword evidence="3" id="KW-1185">Reference proteome</keyword>
<dbReference type="Proteomes" id="UP000034034">
    <property type="component" value="Chromosome"/>
</dbReference>
<dbReference type="HOGENOM" id="CLU_079354_0_0_11"/>
<evidence type="ECO:0000313" key="3">
    <source>
        <dbReference type="Proteomes" id="UP000034034"/>
    </source>
</evidence>
<dbReference type="AlphaFoldDB" id="A0A0F7FX48"/>
<dbReference type="InterPro" id="IPR054186">
    <property type="entry name" value="DUF6891"/>
</dbReference>